<dbReference type="EC" id="2.7.11.10" evidence="3"/>
<feature type="region of interest" description="Disordered" evidence="13">
    <location>
        <begin position="264"/>
        <end position="283"/>
    </location>
</feature>
<evidence type="ECO:0000256" key="8">
    <source>
        <dbReference type="ARBA" id="ARBA00022741"/>
    </source>
</evidence>
<comment type="caution">
    <text evidence="15">The sequence shown here is derived from an EMBL/GenBank/DDBJ whole genome shotgun (WGS) entry which is preliminary data.</text>
</comment>
<dbReference type="Pfam" id="PF18397">
    <property type="entry name" value="IKBKB_SDD"/>
    <property type="match status" value="1"/>
</dbReference>
<dbReference type="AlphaFoldDB" id="A0A5N5SJD9"/>
<dbReference type="GO" id="GO:0008384">
    <property type="term" value="F:IkappaB kinase activity"/>
    <property type="evidence" value="ECO:0007669"/>
    <property type="project" value="UniProtKB-EC"/>
</dbReference>
<dbReference type="Gene3D" id="1.20.1270.250">
    <property type="match status" value="1"/>
</dbReference>
<reference evidence="15 16" key="1">
    <citation type="journal article" date="2019" name="PLoS Biol.">
        <title>Sex chromosomes control vertical transmission of feminizing Wolbachia symbionts in an isopod.</title>
        <authorList>
            <person name="Becking T."/>
            <person name="Chebbi M.A."/>
            <person name="Giraud I."/>
            <person name="Moumen B."/>
            <person name="Laverre T."/>
            <person name="Caubet Y."/>
            <person name="Peccoud J."/>
            <person name="Gilbert C."/>
            <person name="Cordaux R."/>
        </authorList>
    </citation>
    <scope>NUCLEOTIDE SEQUENCE [LARGE SCALE GENOMIC DNA]</scope>
    <source>
        <strain evidence="15">ANa2</strain>
        <tissue evidence="15">Whole body excluding digestive tract and cuticle</tissue>
    </source>
</reference>
<evidence type="ECO:0000256" key="10">
    <source>
        <dbReference type="ARBA" id="ARBA00022840"/>
    </source>
</evidence>
<dbReference type="GO" id="GO:0008385">
    <property type="term" value="C:IkappaB kinase complex"/>
    <property type="evidence" value="ECO:0007669"/>
    <property type="project" value="TreeGrafter"/>
</dbReference>
<keyword evidence="5" id="KW-0723">Serine/threonine-protein kinase</keyword>
<evidence type="ECO:0000256" key="4">
    <source>
        <dbReference type="ARBA" id="ARBA00022490"/>
    </source>
</evidence>
<dbReference type="SMART" id="SM00220">
    <property type="entry name" value="S_TKc"/>
    <property type="match status" value="1"/>
</dbReference>
<keyword evidence="7" id="KW-0808">Transferase</keyword>
<protein>
    <recommendedName>
        <fullName evidence="3">IkappaB kinase</fullName>
        <ecNumber evidence="3">2.7.11.10</ecNumber>
    </recommendedName>
</protein>
<dbReference type="InterPro" id="IPR011009">
    <property type="entry name" value="Kinase-like_dom_sf"/>
</dbReference>
<proteinExistence type="predicted"/>
<evidence type="ECO:0000256" key="5">
    <source>
        <dbReference type="ARBA" id="ARBA00022527"/>
    </source>
</evidence>
<dbReference type="InterPro" id="IPR051180">
    <property type="entry name" value="IKK"/>
</dbReference>
<keyword evidence="9 15" id="KW-0418">Kinase</keyword>
<evidence type="ECO:0000256" key="13">
    <source>
        <dbReference type="SAM" id="MobiDB-lite"/>
    </source>
</evidence>
<keyword evidence="6" id="KW-0597">Phosphoprotein</keyword>
<evidence type="ECO:0000256" key="9">
    <source>
        <dbReference type="ARBA" id="ARBA00022777"/>
    </source>
</evidence>
<evidence type="ECO:0000256" key="1">
    <source>
        <dbReference type="ARBA" id="ARBA00004123"/>
    </source>
</evidence>
<evidence type="ECO:0000313" key="15">
    <source>
        <dbReference type="EMBL" id="KAB7494181.1"/>
    </source>
</evidence>
<keyword evidence="16" id="KW-1185">Reference proteome</keyword>
<comment type="catalytic activity">
    <reaction evidence="12">
        <text>L-seryl-[I-kappa-B protein] + ATP = O-phospho-L-seryl-[I-kappa-B protein] + ADP + H(+)</text>
        <dbReference type="Rhea" id="RHEA:19073"/>
        <dbReference type="Rhea" id="RHEA-COMP:13698"/>
        <dbReference type="Rhea" id="RHEA-COMP:13699"/>
        <dbReference type="ChEBI" id="CHEBI:15378"/>
        <dbReference type="ChEBI" id="CHEBI:29999"/>
        <dbReference type="ChEBI" id="CHEBI:30616"/>
        <dbReference type="ChEBI" id="CHEBI:83421"/>
        <dbReference type="ChEBI" id="CHEBI:456216"/>
        <dbReference type="EC" id="2.7.11.10"/>
    </reaction>
</comment>
<dbReference type="Pfam" id="PF00069">
    <property type="entry name" value="Pkinase"/>
    <property type="match status" value="1"/>
</dbReference>
<dbReference type="InterPro" id="IPR008271">
    <property type="entry name" value="Ser/Thr_kinase_AS"/>
</dbReference>
<sequence>MAEADKSSPTHPWIKDKVLGTGGFGTVTLWRHNETGNTVALKKCRWGSSSINTENILTPKHIERWEKEVEIMNRLDHAAVVKCFDVPNELQGAKGDLPMLCMEYCSGGDLRKVLNRPENCCGLREVEVRACLRDMTDAVAYLHSLRIIHRDLKPENIVLQNVDGQIRYKLIDLGYAKELEHGSVCTSFVGTLQYLAPELFLSKRYSCTVDYWSLGLVVHEIITGMIKAFIVETCQLVEYEVSENISIGNIKDWVEKDSKVSKEDQRLLLPRGQPPDSSRSATQCWAPPDEDEWLLYVFSDTVTRPHVPPHFPSLVEEMLRQSKGSQKLYRGWREMGESTLRQVHAVVDRVQQVEGSLTALNTKVLEIQCSPFARGKSIDSLDAVIGASEELYSNLRRKSKEQRSQKSDNTDMCKLMVQALKKRDRMHQDLYKHLEKQCECLTEVAQLCTPLESVLQEIARVAQNISTLQMKRQKDIWKIMEIAIVHKQNSGPPRSLQAAQPNVSLFPYRVPLPEAFNALVTLLEKSAKESVAVINENRSLRSQMMDLISVNIPTTLKVGEAKSNKLASSVVGEGAIPKTSPSKEIPTQPPPLSPKIKSDILFHMIGTQVLIKFNSVVEVTL</sequence>
<evidence type="ECO:0000256" key="3">
    <source>
        <dbReference type="ARBA" id="ARBA00012442"/>
    </source>
</evidence>
<name>A0A5N5SJD9_9CRUS</name>
<dbReference type="Gene3D" id="1.10.510.10">
    <property type="entry name" value="Transferase(Phosphotransferase) domain 1"/>
    <property type="match status" value="1"/>
</dbReference>
<keyword evidence="11" id="KW-0539">Nucleus</keyword>
<dbReference type="CDD" id="cd17046">
    <property type="entry name" value="Ubl_IKKA_like"/>
    <property type="match status" value="1"/>
</dbReference>
<dbReference type="InterPro" id="IPR041185">
    <property type="entry name" value="IKBKB_SDD"/>
</dbReference>
<feature type="domain" description="Protein kinase" evidence="14">
    <location>
        <begin position="13"/>
        <end position="294"/>
    </location>
</feature>
<dbReference type="PROSITE" id="PS00108">
    <property type="entry name" value="PROTEIN_KINASE_ST"/>
    <property type="match status" value="1"/>
</dbReference>
<dbReference type="OrthoDB" id="267381at2759"/>
<evidence type="ECO:0000313" key="16">
    <source>
        <dbReference type="Proteomes" id="UP000326759"/>
    </source>
</evidence>
<dbReference type="GO" id="GO:0033209">
    <property type="term" value="P:tumor necrosis factor-mediated signaling pathway"/>
    <property type="evidence" value="ECO:0007669"/>
    <property type="project" value="TreeGrafter"/>
</dbReference>
<dbReference type="PROSITE" id="PS50011">
    <property type="entry name" value="PROTEIN_KINASE_DOM"/>
    <property type="match status" value="1"/>
</dbReference>
<keyword evidence="8" id="KW-0547">Nucleotide-binding</keyword>
<dbReference type="GO" id="GO:0005524">
    <property type="term" value="F:ATP binding"/>
    <property type="evidence" value="ECO:0007669"/>
    <property type="project" value="UniProtKB-KW"/>
</dbReference>
<dbReference type="PANTHER" id="PTHR22969">
    <property type="entry name" value="IKB KINASE"/>
    <property type="match status" value="1"/>
</dbReference>
<dbReference type="PANTHER" id="PTHR22969:SF17">
    <property type="entry name" value="INHIBITOR OF NUCLEAR FACTOR KAPPA-B KINASE SUBUNIT BETA"/>
    <property type="match status" value="1"/>
</dbReference>
<dbReference type="InterPro" id="IPR000719">
    <property type="entry name" value="Prot_kinase_dom"/>
</dbReference>
<dbReference type="GO" id="GO:0045944">
    <property type="term" value="P:positive regulation of transcription by RNA polymerase II"/>
    <property type="evidence" value="ECO:0007669"/>
    <property type="project" value="TreeGrafter"/>
</dbReference>
<keyword evidence="4" id="KW-0963">Cytoplasm</keyword>
<dbReference type="InterPro" id="IPR046375">
    <property type="entry name" value="IKBKB_SDD_sf"/>
</dbReference>
<evidence type="ECO:0000256" key="7">
    <source>
        <dbReference type="ARBA" id="ARBA00022679"/>
    </source>
</evidence>
<feature type="region of interest" description="Disordered" evidence="13">
    <location>
        <begin position="572"/>
        <end position="591"/>
    </location>
</feature>
<dbReference type="Proteomes" id="UP000326759">
    <property type="component" value="Unassembled WGS sequence"/>
</dbReference>
<dbReference type="SUPFAM" id="SSF56112">
    <property type="entry name" value="Protein kinase-like (PK-like)"/>
    <property type="match status" value="1"/>
</dbReference>
<evidence type="ECO:0000256" key="2">
    <source>
        <dbReference type="ARBA" id="ARBA00004496"/>
    </source>
</evidence>
<dbReference type="EMBL" id="SEYY01024364">
    <property type="protein sequence ID" value="KAB7494181.1"/>
    <property type="molecule type" value="Genomic_DNA"/>
</dbReference>
<comment type="subcellular location">
    <subcellularLocation>
        <location evidence="2">Cytoplasm</location>
    </subcellularLocation>
    <subcellularLocation>
        <location evidence="1">Nucleus</location>
    </subcellularLocation>
</comment>
<keyword evidence="10" id="KW-0067">ATP-binding</keyword>
<evidence type="ECO:0000256" key="12">
    <source>
        <dbReference type="ARBA" id="ARBA00048789"/>
    </source>
</evidence>
<dbReference type="GO" id="GO:0005634">
    <property type="term" value="C:nucleus"/>
    <property type="evidence" value="ECO:0007669"/>
    <property type="project" value="UniProtKB-SubCell"/>
</dbReference>
<organism evidence="15 16">
    <name type="scientific">Armadillidium nasatum</name>
    <dbReference type="NCBI Taxonomy" id="96803"/>
    <lineage>
        <taxon>Eukaryota</taxon>
        <taxon>Metazoa</taxon>
        <taxon>Ecdysozoa</taxon>
        <taxon>Arthropoda</taxon>
        <taxon>Crustacea</taxon>
        <taxon>Multicrustacea</taxon>
        <taxon>Malacostraca</taxon>
        <taxon>Eumalacostraca</taxon>
        <taxon>Peracarida</taxon>
        <taxon>Isopoda</taxon>
        <taxon>Oniscidea</taxon>
        <taxon>Crinocheta</taxon>
        <taxon>Armadillidiidae</taxon>
        <taxon>Armadillidium</taxon>
    </lineage>
</organism>
<evidence type="ECO:0000259" key="14">
    <source>
        <dbReference type="PROSITE" id="PS50011"/>
    </source>
</evidence>
<evidence type="ECO:0000256" key="11">
    <source>
        <dbReference type="ARBA" id="ARBA00023242"/>
    </source>
</evidence>
<gene>
    <name evidence="15" type="primary">Chuk</name>
    <name evidence="15" type="ORF">Anas_09807</name>
</gene>
<accession>A0A5N5SJD9</accession>
<evidence type="ECO:0000256" key="6">
    <source>
        <dbReference type="ARBA" id="ARBA00022553"/>
    </source>
</evidence>